<name>A0A0A1GRZ5_9LACO</name>
<reference evidence="2 3" key="1">
    <citation type="submission" date="2014-11" db="EMBL/GenBank/DDBJ databases">
        <title>Complete genome sequence and analysis of Lactobacillus hokkaidonensis LOOC260T.</title>
        <authorList>
            <person name="Tanizawa Y."/>
            <person name="Tohno M."/>
            <person name="Kaminuma E."/>
            <person name="Nakamura Y."/>
            <person name="Arita M."/>
        </authorList>
    </citation>
    <scope>NUCLEOTIDE SEQUENCE [LARGE SCALE GENOMIC DNA]</scope>
    <source>
        <strain evidence="2 3">LOOC260</strain>
    </source>
</reference>
<dbReference type="Proteomes" id="UP000031620">
    <property type="component" value="Chromosome"/>
</dbReference>
<protein>
    <recommendedName>
        <fullName evidence="1">N-acetyltransferase domain-containing protein</fullName>
    </recommendedName>
</protein>
<dbReference type="PANTHER" id="PTHR43792">
    <property type="entry name" value="GNAT FAMILY, PUTATIVE (AFU_ORTHOLOGUE AFUA_3G00765)-RELATED-RELATED"/>
    <property type="match status" value="1"/>
</dbReference>
<proteinExistence type="predicted"/>
<dbReference type="InterPro" id="IPR000182">
    <property type="entry name" value="GNAT_dom"/>
</dbReference>
<evidence type="ECO:0000313" key="2">
    <source>
        <dbReference type="EMBL" id="BAP85072.1"/>
    </source>
</evidence>
<sequence>MQKYIKTNRLEISAMVKRDLPDLNSLLSSLKLRELSGLQMPVDDTNRMLALTLLAGDEFIFVIRLITTGELIGLIGFYKCYQPDFSVSTGFRELGYLLAENMWGNGYMTEVGDKLINEFFKDTNYKYLCAGIMPNNHRSQRVLTKLKFVQSLQPDELTSDQFGPKELYFQRTAE</sequence>
<organism evidence="2 3">
    <name type="scientific">Paucilactobacillus hokkaidonensis JCM 18461</name>
    <dbReference type="NCBI Taxonomy" id="1291742"/>
    <lineage>
        <taxon>Bacteria</taxon>
        <taxon>Bacillati</taxon>
        <taxon>Bacillota</taxon>
        <taxon>Bacilli</taxon>
        <taxon>Lactobacillales</taxon>
        <taxon>Lactobacillaceae</taxon>
        <taxon>Paucilactobacillus</taxon>
    </lineage>
</organism>
<dbReference type="HOGENOM" id="CLU_013985_3_6_9"/>
<dbReference type="Gene3D" id="3.40.630.30">
    <property type="match status" value="1"/>
</dbReference>
<feature type="domain" description="N-acetyltransferase" evidence="1">
    <location>
        <begin position="9"/>
        <end position="148"/>
    </location>
</feature>
<dbReference type="EMBL" id="AP014680">
    <property type="protein sequence ID" value="BAP85072.1"/>
    <property type="molecule type" value="Genomic_DNA"/>
</dbReference>
<evidence type="ECO:0000259" key="1">
    <source>
        <dbReference type="Pfam" id="PF13302"/>
    </source>
</evidence>
<dbReference type="AlphaFoldDB" id="A0A0A1GRZ5"/>
<dbReference type="STRING" id="1291742.LOOC260_105090"/>
<dbReference type="GO" id="GO:0016747">
    <property type="term" value="F:acyltransferase activity, transferring groups other than amino-acyl groups"/>
    <property type="evidence" value="ECO:0007669"/>
    <property type="project" value="InterPro"/>
</dbReference>
<dbReference type="InterPro" id="IPR051531">
    <property type="entry name" value="N-acetyltransferase"/>
</dbReference>
<dbReference type="RefSeq" id="WP_041092744.1">
    <property type="nucleotide sequence ID" value="NZ_AP014680.1"/>
</dbReference>
<accession>A0A0A1GRZ5</accession>
<evidence type="ECO:0000313" key="3">
    <source>
        <dbReference type="Proteomes" id="UP000031620"/>
    </source>
</evidence>
<dbReference type="InterPro" id="IPR016181">
    <property type="entry name" value="Acyl_CoA_acyltransferase"/>
</dbReference>
<dbReference type="Pfam" id="PF13302">
    <property type="entry name" value="Acetyltransf_3"/>
    <property type="match status" value="1"/>
</dbReference>
<gene>
    <name evidence="2" type="ORF">LOOC260_105090</name>
</gene>
<dbReference type="SUPFAM" id="SSF55729">
    <property type="entry name" value="Acyl-CoA N-acyltransferases (Nat)"/>
    <property type="match status" value="1"/>
</dbReference>
<dbReference type="KEGG" id="lho:LOOC260_105090"/>